<evidence type="ECO:0000256" key="1">
    <source>
        <dbReference type="SAM" id="MobiDB-lite"/>
    </source>
</evidence>
<protein>
    <submittedName>
        <fullName evidence="2">Uncharacterized protein</fullName>
    </submittedName>
</protein>
<feature type="region of interest" description="Disordered" evidence="1">
    <location>
        <begin position="73"/>
        <end position="92"/>
    </location>
</feature>
<proteinExistence type="predicted"/>
<dbReference type="EMBL" id="JAKOGI010000048">
    <property type="protein sequence ID" value="KAJ8446780.1"/>
    <property type="molecule type" value="Genomic_DNA"/>
</dbReference>
<reference evidence="2" key="1">
    <citation type="submission" date="2022-04" db="EMBL/GenBank/DDBJ databases">
        <title>Carnegiea gigantea Genome sequencing and assembly v2.</title>
        <authorList>
            <person name="Copetti D."/>
            <person name="Sanderson M.J."/>
            <person name="Burquez A."/>
            <person name="Wojciechowski M.F."/>
        </authorList>
    </citation>
    <scope>NUCLEOTIDE SEQUENCE</scope>
    <source>
        <strain evidence="2">SGP5-SGP5p</strain>
        <tissue evidence="2">Aerial part</tissue>
    </source>
</reference>
<accession>A0A9Q1KNA8</accession>
<sequence>MKFASPTTVAPPPGNFHTTTLQIGRIGSHRYHPRSQRATQAVARGSMRLCFRNRGGISSAVLADRGLGKYTEEHADGRAESNSDTHAANTPLRRRRVGLRESVSMVVLLFPACFGQVGGLEGRRRKKASKGRLRWRRVLYMRHPSTVDLMVEAGF</sequence>
<dbReference type="Proteomes" id="UP001153076">
    <property type="component" value="Unassembled WGS sequence"/>
</dbReference>
<organism evidence="2 3">
    <name type="scientific">Carnegiea gigantea</name>
    <dbReference type="NCBI Taxonomy" id="171969"/>
    <lineage>
        <taxon>Eukaryota</taxon>
        <taxon>Viridiplantae</taxon>
        <taxon>Streptophyta</taxon>
        <taxon>Embryophyta</taxon>
        <taxon>Tracheophyta</taxon>
        <taxon>Spermatophyta</taxon>
        <taxon>Magnoliopsida</taxon>
        <taxon>eudicotyledons</taxon>
        <taxon>Gunneridae</taxon>
        <taxon>Pentapetalae</taxon>
        <taxon>Caryophyllales</taxon>
        <taxon>Cactineae</taxon>
        <taxon>Cactaceae</taxon>
        <taxon>Cactoideae</taxon>
        <taxon>Echinocereeae</taxon>
        <taxon>Carnegiea</taxon>
    </lineage>
</organism>
<name>A0A9Q1KNA8_9CARY</name>
<evidence type="ECO:0000313" key="2">
    <source>
        <dbReference type="EMBL" id="KAJ8446780.1"/>
    </source>
</evidence>
<feature type="compositionally biased region" description="Basic and acidic residues" evidence="1">
    <location>
        <begin position="73"/>
        <end position="83"/>
    </location>
</feature>
<comment type="caution">
    <text evidence="2">The sequence shown here is derived from an EMBL/GenBank/DDBJ whole genome shotgun (WGS) entry which is preliminary data.</text>
</comment>
<gene>
    <name evidence="2" type="ORF">Cgig2_016090</name>
</gene>
<keyword evidence="3" id="KW-1185">Reference proteome</keyword>
<evidence type="ECO:0000313" key="3">
    <source>
        <dbReference type="Proteomes" id="UP001153076"/>
    </source>
</evidence>
<dbReference type="AlphaFoldDB" id="A0A9Q1KNA8"/>